<evidence type="ECO:0000259" key="3">
    <source>
        <dbReference type="SMART" id="SM00099"/>
    </source>
</evidence>
<evidence type="ECO:0000256" key="1">
    <source>
        <dbReference type="ARBA" id="ARBA00007989"/>
    </source>
</evidence>
<dbReference type="InterPro" id="IPR036054">
    <property type="entry name" value="BTG-like_sf"/>
</dbReference>
<dbReference type="SUPFAM" id="SSF160696">
    <property type="entry name" value="BTG domain-like"/>
    <property type="match status" value="1"/>
</dbReference>
<name>A0A177WM93_BATDL</name>
<dbReference type="PANTHER" id="PTHR22978:SF22">
    <property type="entry name" value="BTG FAMILY PROTEIN"/>
    <property type="match status" value="1"/>
</dbReference>
<dbReference type="EMBL" id="DS022305">
    <property type="protein sequence ID" value="OAJ41238.1"/>
    <property type="molecule type" value="Genomic_DNA"/>
</dbReference>
<dbReference type="GO" id="GO:0005737">
    <property type="term" value="C:cytoplasm"/>
    <property type="evidence" value="ECO:0007669"/>
    <property type="project" value="TreeGrafter"/>
</dbReference>
<evidence type="ECO:0000313" key="5">
    <source>
        <dbReference type="Proteomes" id="UP000077115"/>
    </source>
</evidence>
<gene>
    <name evidence="4" type="ORF">BDEG_24870</name>
</gene>
<dbReference type="SMART" id="SM00099">
    <property type="entry name" value="btg1"/>
    <property type="match status" value="1"/>
</dbReference>
<dbReference type="STRING" id="403673.A0A177WM93"/>
<dbReference type="InterPro" id="IPR002087">
    <property type="entry name" value="Anti_prolifrtn"/>
</dbReference>
<proteinExistence type="inferred from homology"/>
<dbReference type="GO" id="GO:0005634">
    <property type="term" value="C:nucleus"/>
    <property type="evidence" value="ECO:0007669"/>
    <property type="project" value="TreeGrafter"/>
</dbReference>
<dbReference type="PANTHER" id="PTHR22978">
    <property type="entry name" value="B-CELL TRANSLOCATION GENE"/>
    <property type="match status" value="1"/>
</dbReference>
<dbReference type="eggNOG" id="KOG4006">
    <property type="taxonomic scope" value="Eukaryota"/>
</dbReference>
<dbReference type="PRINTS" id="PR00310">
    <property type="entry name" value="ANTIPRLFBTG1"/>
</dbReference>
<comment type="similarity">
    <text evidence="1">Belongs to the BTG family.</text>
</comment>
<reference evidence="4 5" key="2">
    <citation type="submission" date="2016-05" db="EMBL/GenBank/DDBJ databases">
        <title>Lineage-specific infection strategies underlie the spectrum of fungal disease in amphibians.</title>
        <authorList>
            <person name="Cuomo C.A."/>
            <person name="Farrer R.A."/>
            <person name="James T."/>
            <person name="Longcore J."/>
            <person name="Birren B."/>
        </authorList>
    </citation>
    <scope>NUCLEOTIDE SEQUENCE [LARGE SCALE GENOMIC DNA]</scope>
    <source>
        <strain evidence="4 5">JEL423</strain>
    </source>
</reference>
<evidence type="ECO:0000256" key="2">
    <source>
        <dbReference type="SAM" id="MobiDB-lite"/>
    </source>
</evidence>
<dbReference type="AlphaFoldDB" id="A0A177WM93"/>
<dbReference type="Gene3D" id="3.90.640.90">
    <property type="entry name" value="Anti-proliferative protein, N-terminal domain"/>
    <property type="match status" value="1"/>
</dbReference>
<evidence type="ECO:0000313" key="4">
    <source>
        <dbReference type="EMBL" id="OAJ41238.1"/>
    </source>
</evidence>
<protein>
    <recommendedName>
        <fullName evidence="3">Anti-proliferative protein domain-containing protein</fullName>
    </recommendedName>
</protein>
<sequence>MINEIAVAAKFLATLAPAGHQEAFRIALCSALAERLSGHWYPETPNRGSGYRAVTVYSNTPDSLLRSAASAAGISLAELAKSLPAELSLWVDPHHVAYRQGEHGYLLHLWDPQALYSGNAANRQQAQSPTDSSTRSPPKFNGSPITIKPPSPKTAHKYNGSSNAIANISSIAAVSPLNDAGLANATGSNHSMLHYHHQRIATKANTNNSLSSQTVQQSFSASTTSTIKLASQHPNSSAASAITLAA</sequence>
<dbReference type="VEuPathDB" id="FungiDB:BDEG_24870"/>
<dbReference type="OrthoDB" id="19928at2759"/>
<dbReference type="Proteomes" id="UP000077115">
    <property type="component" value="Unassembled WGS sequence"/>
</dbReference>
<organism evidence="4 5">
    <name type="scientific">Batrachochytrium dendrobatidis (strain JEL423)</name>
    <dbReference type="NCBI Taxonomy" id="403673"/>
    <lineage>
        <taxon>Eukaryota</taxon>
        <taxon>Fungi</taxon>
        <taxon>Fungi incertae sedis</taxon>
        <taxon>Chytridiomycota</taxon>
        <taxon>Chytridiomycota incertae sedis</taxon>
        <taxon>Chytridiomycetes</taxon>
        <taxon>Rhizophydiales</taxon>
        <taxon>Rhizophydiales incertae sedis</taxon>
        <taxon>Batrachochytrium</taxon>
    </lineage>
</organism>
<reference evidence="4 5" key="1">
    <citation type="submission" date="2006-10" db="EMBL/GenBank/DDBJ databases">
        <title>The Genome Sequence of Batrachochytrium dendrobatidis JEL423.</title>
        <authorList>
            <consortium name="The Broad Institute Genome Sequencing Platform"/>
            <person name="Birren B."/>
            <person name="Lander E."/>
            <person name="Galagan J."/>
            <person name="Cuomo C."/>
            <person name="Devon K."/>
            <person name="Jaffe D."/>
            <person name="Butler J."/>
            <person name="Alvarez P."/>
            <person name="Gnerre S."/>
            <person name="Grabherr M."/>
            <person name="Kleber M."/>
            <person name="Mauceli E."/>
            <person name="Brockman W."/>
            <person name="Young S."/>
            <person name="LaButti K."/>
            <person name="Sykes S."/>
            <person name="DeCaprio D."/>
            <person name="Crawford M."/>
            <person name="Koehrsen M."/>
            <person name="Engels R."/>
            <person name="Montgomery P."/>
            <person name="Pearson M."/>
            <person name="Howarth C."/>
            <person name="Larson L."/>
            <person name="White J."/>
            <person name="O'Leary S."/>
            <person name="Kodira C."/>
            <person name="Zeng Q."/>
            <person name="Yandava C."/>
            <person name="Alvarado L."/>
            <person name="Longcore J."/>
            <person name="James T."/>
        </authorList>
    </citation>
    <scope>NUCLEOTIDE SEQUENCE [LARGE SCALE GENOMIC DNA]</scope>
    <source>
        <strain evidence="4 5">JEL423</strain>
    </source>
</reference>
<dbReference type="InterPro" id="IPR033332">
    <property type="entry name" value="BTG"/>
</dbReference>
<feature type="domain" description="Anti-proliferative protein" evidence="3">
    <location>
        <begin position="1"/>
        <end position="103"/>
    </location>
</feature>
<feature type="region of interest" description="Disordered" evidence="2">
    <location>
        <begin position="120"/>
        <end position="159"/>
    </location>
</feature>
<feature type="compositionally biased region" description="Polar residues" evidence="2">
    <location>
        <begin position="120"/>
        <end position="136"/>
    </location>
</feature>
<dbReference type="Pfam" id="PF07742">
    <property type="entry name" value="BTG"/>
    <property type="match status" value="1"/>
</dbReference>
<accession>A0A177WM93</accession>